<dbReference type="CDD" id="cd08760">
    <property type="entry name" value="Cyt_b561_FRRS1_like"/>
    <property type="match status" value="1"/>
</dbReference>
<evidence type="ECO:0000256" key="7">
    <source>
        <dbReference type="SAM" id="MobiDB-lite"/>
    </source>
</evidence>
<keyword evidence="6 8" id="KW-0472">Membrane</keyword>
<feature type="transmembrane region" description="Helical" evidence="8">
    <location>
        <begin position="266"/>
        <end position="288"/>
    </location>
</feature>
<dbReference type="InterPro" id="IPR005018">
    <property type="entry name" value="DOMON_domain"/>
</dbReference>
<gene>
    <name evidence="11" type="ORF">BDP27DRAFT_59013</name>
</gene>
<dbReference type="OrthoDB" id="19261at2759"/>
<keyword evidence="4" id="KW-0249">Electron transport</keyword>
<dbReference type="Pfam" id="PF03188">
    <property type="entry name" value="Cytochrom_B561"/>
    <property type="match status" value="1"/>
</dbReference>
<evidence type="ECO:0000256" key="2">
    <source>
        <dbReference type="ARBA" id="ARBA00022448"/>
    </source>
</evidence>
<keyword evidence="2" id="KW-0813">Transport</keyword>
<dbReference type="Gene3D" id="1.20.120.1770">
    <property type="match status" value="1"/>
</dbReference>
<feature type="transmembrane region" description="Helical" evidence="8">
    <location>
        <begin position="308"/>
        <end position="326"/>
    </location>
</feature>
<dbReference type="InterPro" id="IPR015920">
    <property type="entry name" value="Cellobiose_DH-like_cyt"/>
</dbReference>
<comment type="caution">
    <text evidence="11">The sequence shown here is derived from an EMBL/GenBank/DDBJ whole genome shotgun (WGS) entry which is preliminary data.</text>
</comment>
<evidence type="ECO:0000256" key="9">
    <source>
        <dbReference type="SAM" id="SignalP"/>
    </source>
</evidence>
<proteinExistence type="predicted"/>
<feature type="signal peptide" evidence="9">
    <location>
        <begin position="1"/>
        <end position="20"/>
    </location>
</feature>
<evidence type="ECO:0000256" key="4">
    <source>
        <dbReference type="ARBA" id="ARBA00022982"/>
    </source>
</evidence>
<organism evidence="11 12">
    <name type="scientific">Rhodocollybia butyracea</name>
    <dbReference type="NCBI Taxonomy" id="206335"/>
    <lineage>
        <taxon>Eukaryota</taxon>
        <taxon>Fungi</taxon>
        <taxon>Dikarya</taxon>
        <taxon>Basidiomycota</taxon>
        <taxon>Agaricomycotina</taxon>
        <taxon>Agaricomycetes</taxon>
        <taxon>Agaricomycetidae</taxon>
        <taxon>Agaricales</taxon>
        <taxon>Marasmiineae</taxon>
        <taxon>Omphalotaceae</taxon>
        <taxon>Rhodocollybia</taxon>
    </lineage>
</organism>
<dbReference type="InterPro" id="IPR006593">
    <property type="entry name" value="Cyt_b561/ferric_Rdtase_TM"/>
</dbReference>
<dbReference type="Proteomes" id="UP000772434">
    <property type="component" value="Unassembled WGS sequence"/>
</dbReference>
<dbReference type="Pfam" id="PF16010">
    <property type="entry name" value="CDH-cyt"/>
    <property type="match status" value="1"/>
</dbReference>
<evidence type="ECO:0000256" key="1">
    <source>
        <dbReference type="ARBA" id="ARBA00004370"/>
    </source>
</evidence>
<feature type="transmembrane region" description="Helical" evidence="8">
    <location>
        <begin position="338"/>
        <end position="356"/>
    </location>
</feature>
<dbReference type="SMART" id="SM00665">
    <property type="entry name" value="B561"/>
    <property type="match status" value="1"/>
</dbReference>
<feature type="transmembrane region" description="Helical" evidence="8">
    <location>
        <begin position="378"/>
        <end position="398"/>
    </location>
</feature>
<dbReference type="AlphaFoldDB" id="A0A9P5PLC3"/>
<protein>
    <recommendedName>
        <fullName evidence="10">Cytochrome b561 domain-containing protein</fullName>
    </recommendedName>
</protein>
<feature type="compositionally biased region" description="Basic and acidic residues" evidence="7">
    <location>
        <begin position="408"/>
        <end position="419"/>
    </location>
</feature>
<dbReference type="SMART" id="SM00664">
    <property type="entry name" value="DoH"/>
    <property type="match status" value="1"/>
</dbReference>
<accession>A0A9P5PLC3</accession>
<dbReference type="PANTHER" id="PTHR47797:SF3">
    <property type="entry name" value="CYTOCHROME B561 DOMAIN-CONTAINING PROTEIN"/>
    <property type="match status" value="1"/>
</dbReference>
<keyword evidence="5 8" id="KW-1133">Transmembrane helix</keyword>
<feature type="region of interest" description="Disordered" evidence="7">
    <location>
        <begin position="408"/>
        <end position="434"/>
    </location>
</feature>
<evidence type="ECO:0000313" key="12">
    <source>
        <dbReference type="Proteomes" id="UP000772434"/>
    </source>
</evidence>
<dbReference type="Gene3D" id="2.60.40.1210">
    <property type="entry name" value="Cellobiose dehydrogenase, cytochrome domain"/>
    <property type="match status" value="1"/>
</dbReference>
<dbReference type="PANTHER" id="PTHR47797">
    <property type="entry name" value="DEHYDROGENASE, PUTATIVE (AFU_ORTHOLOGUE AFUA_8G05805)-RELATED"/>
    <property type="match status" value="1"/>
</dbReference>
<dbReference type="CDD" id="cd09630">
    <property type="entry name" value="CDH_like_cytochrome"/>
    <property type="match status" value="1"/>
</dbReference>
<sequence>MALILFEVLVLCSVFISALGTSLGDIAERQSVTTGEYACDNHVCINATLTGNVAQYELTILGVLFEPGWMALGFGEHMPNTPMVVMWSNPDGAFILSQRMSGDYNMPTVDPNPPRIASISNLSSLRSPQSVDDEYDGRFVFTVPWDGVAVSTYLWAFAREKPDSAVDADIHQHQTVGHATLDLTKSFNEDDDIAEKIVSTTTAPAPVPTVSKPTVSVQAPPFTASQRMAFAHALFCTAGFLVFLPAGALVSRWLRTFTPSWFTGHWILQFALAGPAIAVGIVFAALSIENSRHPGQHLNDEHKKGGAALFGLYLLQCVLGALIHWVKPRNSTRRPLQNYLHAIFGLILIALGFYQVRTGYKREWFLAVPSGEIAGADIVWYIWVVLLPVLYFGGLVLLPRQYRQERDGTNPMEMEKTAEESSLLAESQDAEDAEEIEIVMPPVYKD</sequence>
<dbReference type="PROSITE" id="PS50939">
    <property type="entry name" value="CYTOCHROME_B561"/>
    <property type="match status" value="1"/>
</dbReference>
<keyword evidence="9" id="KW-0732">Signal</keyword>
<feature type="transmembrane region" description="Helical" evidence="8">
    <location>
        <begin position="229"/>
        <end position="254"/>
    </location>
</feature>
<keyword evidence="12" id="KW-1185">Reference proteome</keyword>
<feature type="chain" id="PRO_5040183604" description="Cytochrome b561 domain-containing protein" evidence="9">
    <location>
        <begin position="21"/>
        <end position="446"/>
    </location>
</feature>
<evidence type="ECO:0000259" key="10">
    <source>
        <dbReference type="PROSITE" id="PS50939"/>
    </source>
</evidence>
<reference evidence="11" key="1">
    <citation type="submission" date="2020-11" db="EMBL/GenBank/DDBJ databases">
        <authorList>
            <consortium name="DOE Joint Genome Institute"/>
            <person name="Ahrendt S."/>
            <person name="Riley R."/>
            <person name="Andreopoulos W."/>
            <person name="Labutti K."/>
            <person name="Pangilinan J."/>
            <person name="Ruiz-Duenas F.J."/>
            <person name="Barrasa J.M."/>
            <person name="Sanchez-Garcia M."/>
            <person name="Camarero S."/>
            <person name="Miyauchi S."/>
            <person name="Serrano A."/>
            <person name="Linde D."/>
            <person name="Babiker R."/>
            <person name="Drula E."/>
            <person name="Ayuso-Fernandez I."/>
            <person name="Pacheco R."/>
            <person name="Padilla G."/>
            <person name="Ferreira P."/>
            <person name="Barriuso J."/>
            <person name="Kellner H."/>
            <person name="Castanera R."/>
            <person name="Alfaro M."/>
            <person name="Ramirez L."/>
            <person name="Pisabarro A.G."/>
            <person name="Kuo A."/>
            <person name="Tritt A."/>
            <person name="Lipzen A."/>
            <person name="He G."/>
            <person name="Yan M."/>
            <person name="Ng V."/>
            <person name="Cullen D."/>
            <person name="Martin F."/>
            <person name="Rosso M.-N."/>
            <person name="Henrissat B."/>
            <person name="Hibbett D."/>
            <person name="Martinez A.T."/>
            <person name="Grigoriev I.V."/>
        </authorList>
    </citation>
    <scope>NUCLEOTIDE SEQUENCE</scope>
    <source>
        <strain evidence="11">AH 40177</strain>
    </source>
</reference>
<evidence type="ECO:0000256" key="6">
    <source>
        <dbReference type="ARBA" id="ARBA00023136"/>
    </source>
</evidence>
<comment type="subcellular location">
    <subcellularLocation>
        <location evidence="1">Membrane</location>
    </subcellularLocation>
</comment>
<evidence type="ECO:0000256" key="5">
    <source>
        <dbReference type="ARBA" id="ARBA00022989"/>
    </source>
</evidence>
<dbReference type="EMBL" id="JADNRY010000104">
    <property type="protein sequence ID" value="KAF9065426.1"/>
    <property type="molecule type" value="Genomic_DNA"/>
</dbReference>
<evidence type="ECO:0000256" key="8">
    <source>
        <dbReference type="SAM" id="Phobius"/>
    </source>
</evidence>
<name>A0A9P5PLC3_9AGAR</name>
<evidence type="ECO:0000256" key="3">
    <source>
        <dbReference type="ARBA" id="ARBA00022692"/>
    </source>
</evidence>
<feature type="domain" description="Cytochrome b561" evidence="10">
    <location>
        <begin position="194"/>
        <end position="401"/>
    </location>
</feature>
<evidence type="ECO:0000313" key="11">
    <source>
        <dbReference type="EMBL" id="KAF9065426.1"/>
    </source>
</evidence>
<dbReference type="GO" id="GO:0016020">
    <property type="term" value="C:membrane"/>
    <property type="evidence" value="ECO:0007669"/>
    <property type="project" value="UniProtKB-SubCell"/>
</dbReference>
<keyword evidence="3 8" id="KW-0812">Transmembrane</keyword>
<dbReference type="SUPFAM" id="SSF49344">
    <property type="entry name" value="CBD9-like"/>
    <property type="match status" value="1"/>
</dbReference>